<dbReference type="InterPro" id="IPR036638">
    <property type="entry name" value="HLH_DNA-bd_sf"/>
</dbReference>
<accession>A0A423UAD3</accession>
<dbReference type="PANTHER" id="PTHR19290">
    <property type="entry name" value="BASIC HELIX-LOOP-HELIX PROTEIN NEUROGENIN-RELATED"/>
    <property type="match status" value="1"/>
</dbReference>
<dbReference type="Gene3D" id="4.10.280.10">
    <property type="entry name" value="Helix-loop-helix DNA-binding domain"/>
    <property type="match status" value="1"/>
</dbReference>
<feature type="compositionally biased region" description="Basic residues" evidence="1">
    <location>
        <begin position="74"/>
        <end position="87"/>
    </location>
</feature>
<dbReference type="AlphaFoldDB" id="A0A423UAD3"/>
<evidence type="ECO:0000256" key="1">
    <source>
        <dbReference type="SAM" id="MobiDB-lite"/>
    </source>
</evidence>
<dbReference type="Proteomes" id="UP000283509">
    <property type="component" value="Unassembled WGS sequence"/>
</dbReference>
<dbReference type="InterPro" id="IPR011598">
    <property type="entry name" value="bHLH_dom"/>
</dbReference>
<feature type="compositionally biased region" description="Basic and acidic residues" evidence="1">
    <location>
        <begin position="12"/>
        <end position="29"/>
    </location>
</feature>
<dbReference type="OrthoDB" id="10063280at2759"/>
<reference evidence="3 4" key="1">
    <citation type="submission" date="2018-04" db="EMBL/GenBank/DDBJ databases">
        <authorList>
            <person name="Zhang X."/>
            <person name="Yuan J."/>
            <person name="Li F."/>
            <person name="Xiang J."/>
        </authorList>
    </citation>
    <scope>NUCLEOTIDE SEQUENCE [LARGE SCALE GENOMIC DNA]</scope>
    <source>
        <tissue evidence="3">Muscle</tissue>
    </source>
</reference>
<gene>
    <name evidence="3" type="ORF">C7M84_009649</name>
</gene>
<organism evidence="3 4">
    <name type="scientific">Penaeus vannamei</name>
    <name type="common">Whiteleg shrimp</name>
    <name type="synonym">Litopenaeus vannamei</name>
    <dbReference type="NCBI Taxonomy" id="6689"/>
    <lineage>
        <taxon>Eukaryota</taxon>
        <taxon>Metazoa</taxon>
        <taxon>Ecdysozoa</taxon>
        <taxon>Arthropoda</taxon>
        <taxon>Crustacea</taxon>
        <taxon>Multicrustacea</taxon>
        <taxon>Malacostraca</taxon>
        <taxon>Eumalacostraca</taxon>
        <taxon>Eucarida</taxon>
        <taxon>Decapoda</taxon>
        <taxon>Dendrobranchiata</taxon>
        <taxon>Penaeoidea</taxon>
        <taxon>Penaeidae</taxon>
        <taxon>Penaeus</taxon>
    </lineage>
</organism>
<reference evidence="3 4" key="2">
    <citation type="submission" date="2019-01" db="EMBL/GenBank/DDBJ databases">
        <title>The decoding of complex shrimp genome reveals the adaptation for benthos swimmer, frequently molting mechanism and breeding impact on genome.</title>
        <authorList>
            <person name="Sun Y."/>
            <person name="Gao Y."/>
            <person name="Yu Y."/>
        </authorList>
    </citation>
    <scope>NUCLEOTIDE SEQUENCE [LARGE SCALE GENOMIC DNA]</scope>
    <source>
        <tissue evidence="3">Muscle</tissue>
    </source>
</reference>
<dbReference type="Pfam" id="PF00010">
    <property type="entry name" value="HLH"/>
    <property type="match status" value="1"/>
</dbReference>
<dbReference type="SUPFAM" id="SSF47459">
    <property type="entry name" value="HLH, helix-loop-helix DNA-binding domain"/>
    <property type="match status" value="1"/>
</dbReference>
<dbReference type="PROSITE" id="PS50888">
    <property type="entry name" value="BHLH"/>
    <property type="match status" value="1"/>
</dbReference>
<dbReference type="EMBL" id="QCYY01000222">
    <property type="protein sequence ID" value="ROT85658.1"/>
    <property type="molecule type" value="Genomic_DNA"/>
</dbReference>
<dbReference type="GO" id="GO:0009653">
    <property type="term" value="P:anatomical structure morphogenesis"/>
    <property type="evidence" value="ECO:0007669"/>
    <property type="project" value="TreeGrafter"/>
</dbReference>
<proteinExistence type="predicted"/>
<feature type="region of interest" description="Disordered" evidence="1">
    <location>
        <begin position="1"/>
        <end position="87"/>
    </location>
</feature>
<dbReference type="PANTHER" id="PTHR19290:SF147">
    <property type="entry name" value="HELIX-LOOP-HELIX PROTEIN DELILAH"/>
    <property type="match status" value="1"/>
</dbReference>
<dbReference type="GO" id="GO:0046983">
    <property type="term" value="F:protein dimerization activity"/>
    <property type="evidence" value="ECO:0007669"/>
    <property type="project" value="InterPro"/>
</dbReference>
<dbReference type="SMART" id="SM00353">
    <property type="entry name" value="HLH"/>
    <property type="match status" value="1"/>
</dbReference>
<dbReference type="GO" id="GO:0045944">
    <property type="term" value="P:positive regulation of transcription by RNA polymerase II"/>
    <property type="evidence" value="ECO:0007669"/>
    <property type="project" value="TreeGrafter"/>
</dbReference>
<protein>
    <submittedName>
        <fullName evidence="3">Putative helix-loop-helix protein delilah</fullName>
    </submittedName>
</protein>
<dbReference type="GO" id="GO:0070888">
    <property type="term" value="F:E-box binding"/>
    <property type="evidence" value="ECO:0007669"/>
    <property type="project" value="TreeGrafter"/>
</dbReference>
<evidence type="ECO:0000259" key="2">
    <source>
        <dbReference type="PROSITE" id="PS50888"/>
    </source>
</evidence>
<sequence>MTKKSNQAAARDGGRASLDDKSNADRNQNDSKGGSFAGKYQLRPRSLHSRRRCDADWNIQDKRKPKSRPAPLSKYRRKTANTRERHRMRQINCAFEKLREMLPRCSASRRGAASDMTKFTTLRLASAYIKALQEILDANTRQDAPDEVFLDDHPANSGRQDSCSWLLPPSLEDDAPFFPEPQLELYPDRPVRLPQHRQDDDGAVTDSELASLLCDSSDSGVFEDNLESFSYLSPVYGPDEVALLLLEAETSSSWSDLTYTKFAIS</sequence>
<evidence type="ECO:0000313" key="3">
    <source>
        <dbReference type="EMBL" id="ROT85658.1"/>
    </source>
</evidence>
<dbReference type="InterPro" id="IPR050359">
    <property type="entry name" value="bHLH_transcription_factors"/>
</dbReference>
<keyword evidence="4" id="KW-1185">Reference proteome</keyword>
<dbReference type="GO" id="GO:0005634">
    <property type="term" value="C:nucleus"/>
    <property type="evidence" value="ECO:0007669"/>
    <property type="project" value="TreeGrafter"/>
</dbReference>
<feature type="compositionally biased region" description="Basic and acidic residues" evidence="1">
    <location>
        <begin position="52"/>
        <end position="62"/>
    </location>
</feature>
<comment type="caution">
    <text evidence="3">The sequence shown here is derived from an EMBL/GenBank/DDBJ whole genome shotgun (WGS) entry which is preliminary data.</text>
</comment>
<dbReference type="GO" id="GO:0003700">
    <property type="term" value="F:DNA-binding transcription factor activity"/>
    <property type="evidence" value="ECO:0007669"/>
    <property type="project" value="TreeGrafter"/>
</dbReference>
<name>A0A423UAD3_PENVA</name>
<feature type="domain" description="BHLH" evidence="2">
    <location>
        <begin position="75"/>
        <end position="132"/>
    </location>
</feature>
<evidence type="ECO:0000313" key="4">
    <source>
        <dbReference type="Proteomes" id="UP000283509"/>
    </source>
</evidence>